<evidence type="ECO:0000259" key="1">
    <source>
        <dbReference type="Pfam" id="PF01695"/>
    </source>
</evidence>
<feature type="non-terminal residue" evidence="2">
    <location>
        <position position="1"/>
    </location>
</feature>
<organism evidence="2">
    <name type="scientific">marine sediment metagenome</name>
    <dbReference type="NCBI Taxonomy" id="412755"/>
    <lineage>
        <taxon>unclassified sequences</taxon>
        <taxon>metagenomes</taxon>
        <taxon>ecological metagenomes</taxon>
    </lineage>
</organism>
<evidence type="ECO:0000313" key="2">
    <source>
        <dbReference type="EMBL" id="GAH86544.1"/>
    </source>
</evidence>
<name>X1K8I8_9ZZZZ</name>
<gene>
    <name evidence="2" type="ORF">S03H2_63644</name>
</gene>
<dbReference type="Gene3D" id="3.40.50.300">
    <property type="entry name" value="P-loop containing nucleotide triphosphate hydrolases"/>
    <property type="match status" value="1"/>
</dbReference>
<dbReference type="InterPro" id="IPR027417">
    <property type="entry name" value="P-loop_NTPase"/>
</dbReference>
<reference evidence="2" key="1">
    <citation type="journal article" date="2014" name="Front. Microbiol.">
        <title>High frequency of phylogenetically diverse reductive dehalogenase-homologous genes in deep subseafloor sedimentary metagenomes.</title>
        <authorList>
            <person name="Kawai M."/>
            <person name="Futagami T."/>
            <person name="Toyoda A."/>
            <person name="Takaki Y."/>
            <person name="Nishi S."/>
            <person name="Hori S."/>
            <person name="Arai W."/>
            <person name="Tsubouchi T."/>
            <person name="Morono Y."/>
            <person name="Uchiyama I."/>
            <person name="Ito T."/>
            <person name="Fujiyama A."/>
            <person name="Inagaki F."/>
            <person name="Takami H."/>
        </authorList>
    </citation>
    <scope>NUCLEOTIDE SEQUENCE</scope>
    <source>
        <strain evidence="2">Expedition CK06-06</strain>
    </source>
</reference>
<proteinExistence type="predicted"/>
<dbReference type="InterPro" id="IPR002611">
    <property type="entry name" value="IstB_ATP-bd"/>
</dbReference>
<feature type="domain" description="IstB-like ATP-binding" evidence="1">
    <location>
        <begin position="1"/>
        <end position="49"/>
    </location>
</feature>
<dbReference type="Pfam" id="PF01695">
    <property type="entry name" value="IstB_IS21"/>
    <property type="match status" value="1"/>
</dbReference>
<sequence length="56" mass="6192">SVIITTNKSFEQWGDIFTDNILASAILDRVVHYSTIIKINGPSFRAKALKKGGDKL</sequence>
<comment type="caution">
    <text evidence="2">The sequence shown here is derived from an EMBL/GenBank/DDBJ whole genome shotgun (WGS) entry which is preliminary data.</text>
</comment>
<dbReference type="EMBL" id="BARU01041259">
    <property type="protein sequence ID" value="GAH86544.1"/>
    <property type="molecule type" value="Genomic_DNA"/>
</dbReference>
<accession>X1K8I8</accession>
<protein>
    <recommendedName>
        <fullName evidence="1">IstB-like ATP-binding domain-containing protein</fullName>
    </recommendedName>
</protein>
<dbReference type="GO" id="GO:0005524">
    <property type="term" value="F:ATP binding"/>
    <property type="evidence" value="ECO:0007669"/>
    <property type="project" value="InterPro"/>
</dbReference>
<dbReference type="AlphaFoldDB" id="X1K8I8"/>